<dbReference type="Pfam" id="PF12801">
    <property type="entry name" value="Fer4_5"/>
    <property type="match status" value="2"/>
</dbReference>
<dbReference type="InterPro" id="IPR052378">
    <property type="entry name" value="NosR_regulator"/>
</dbReference>
<feature type="domain" description="FMN-binding" evidence="5">
    <location>
        <begin position="96"/>
        <end position="195"/>
    </location>
</feature>
<reference evidence="6 7" key="1">
    <citation type="submission" date="2018-09" db="EMBL/GenBank/DDBJ databases">
        <title>Draft genome of Simplicispira sp. NY-02.</title>
        <authorList>
            <person name="Im W.T."/>
        </authorList>
    </citation>
    <scope>NUCLEOTIDE SEQUENCE [LARGE SCALE GENOMIC DNA]</scope>
    <source>
        <strain evidence="6 7">NY-02</strain>
    </source>
</reference>
<gene>
    <name evidence="6" type="ORF">D3F03_14520</name>
</gene>
<feature type="transmembrane region" description="Helical" evidence="4">
    <location>
        <begin position="460"/>
        <end position="478"/>
    </location>
</feature>
<feature type="transmembrane region" description="Helical" evidence="4">
    <location>
        <begin position="566"/>
        <end position="586"/>
    </location>
</feature>
<dbReference type="AlphaFoldDB" id="A0A398CCY4"/>
<name>A0A398CCY4_9BURK</name>
<organism evidence="6 7">
    <name type="scientific">Simplicispira hankyongi</name>
    <dbReference type="NCBI Taxonomy" id="2315688"/>
    <lineage>
        <taxon>Bacteria</taxon>
        <taxon>Pseudomonadati</taxon>
        <taxon>Pseudomonadota</taxon>
        <taxon>Betaproteobacteria</taxon>
        <taxon>Burkholderiales</taxon>
        <taxon>Comamonadaceae</taxon>
        <taxon>Simplicispira</taxon>
    </lineage>
</organism>
<dbReference type="Proteomes" id="UP000266302">
    <property type="component" value="Unassembled WGS sequence"/>
</dbReference>
<dbReference type="EMBL" id="QXJC01000007">
    <property type="protein sequence ID" value="RID97466.1"/>
    <property type="molecule type" value="Genomic_DNA"/>
</dbReference>
<keyword evidence="3 4" id="KW-0472">Membrane</keyword>
<dbReference type="GO" id="GO:0003677">
    <property type="term" value="F:DNA binding"/>
    <property type="evidence" value="ECO:0007669"/>
    <property type="project" value="InterPro"/>
</dbReference>
<dbReference type="PANTHER" id="PTHR30224">
    <property type="entry name" value="ELECTRON TRANSPORT PROTEIN"/>
    <property type="match status" value="1"/>
</dbReference>
<proteinExistence type="predicted"/>
<keyword evidence="2" id="KW-1003">Cell membrane</keyword>
<dbReference type="GO" id="GO:0005886">
    <property type="term" value="C:plasma membrane"/>
    <property type="evidence" value="ECO:0007669"/>
    <property type="project" value="UniProtKB-SubCell"/>
</dbReference>
<dbReference type="InterPro" id="IPR017896">
    <property type="entry name" value="4Fe4S_Fe-S-bd"/>
</dbReference>
<keyword evidence="4" id="KW-1133">Transmembrane helix</keyword>
<keyword evidence="7" id="KW-1185">Reference proteome</keyword>
<dbReference type="SMART" id="SM00900">
    <property type="entry name" value="FMN_bind"/>
    <property type="match status" value="1"/>
</dbReference>
<dbReference type="OrthoDB" id="9806398at2"/>
<dbReference type="InterPro" id="IPR007329">
    <property type="entry name" value="FMN-bd"/>
</dbReference>
<dbReference type="PIRSF" id="PIRSF036354">
    <property type="entry name" value="NosR"/>
    <property type="match status" value="1"/>
</dbReference>
<comment type="subcellular location">
    <subcellularLocation>
        <location evidence="1">Cell membrane</location>
    </subcellularLocation>
</comment>
<dbReference type="SUPFAM" id="SSF54862">
    <property type="entry name" value="4Fe-4S ferredoxins"/>
    <property type="match status" value="1"/>
</dbReference>
<evidence type="ECO:0000256" key="4">
    <source>
        <dbReference type="SAM" id="Phobius"/>
    </source>
</evidence>
<evidence type="ECO:0000256" key="3">
    <source>
        <dbReference type="ARBA" id="ARBA00023136"/>
    </source>
</evidence>
<feature type="transmembrane region" description="Helical" evidence="4">
    <location>
        <begin position="606"/>
        <end position="624"/>
    </location>
</feature>
<accession>A0A398CCY4</accession>
<evidence type="ECO:0000313" key="6">
    <source>
        <dbReference type="EMBL" id="RID97466.1"/>
    </source>
</evidence>
<protein>
    <submittedName>
        <fullName evidence="6">4Fe-4S binding protein</fullName>
    </submittedName>
</protein>
<comment type="caution">
    <text evidence="6">The sequence shown here is derived from an EMBL/GenBank/DDBJ whole genome shotgun (WGS) entry which is preliminary data.</text>
</comment>
<keyword evidence="4" id="KW-0812">Transmembrane</keyword>
<dbReference type="PANTHER" id="PTHR30224:SF4">
    <property type="entry name" value="ELECTRON TRANSPORT PROTEIN YCCM-RELATED"/>
    <property type="match status" value="1"/>
</dbReference>
<dbReference type="RefSeq" id="WP_119110133.1">
    <property type="nucleotide sequence ID" value="NZ_QXJC01000007.1"/>
</dbReference>
<dbReference type="InterPro" id="IPR011399">
    <property type="entry name" value="NosR"/>
</dbReference>
<evidence type="ECO:0000313" key="7">
    <source>
        <dbReference type="Proteomes" id="UP000266302"/>
    </source>
</evidence>
<evidence type="ECO:0000256" key="1">
    <source>
        <dbReference type="ARBA" id="ARBA00004236"/>
    </source>
</evidence>
<feature type="transmembrane region" description="Helical" evidence="4">
    <location>
        <begin position="512"/>
        <end position="545"/>
    </location>
</feature>
<evidence type="ECO:0000256" key="2">
    <source>
        <dbReference type="ARBA" id="ARBA00022475"/>
    </source>
</evidence>
<dbReference type="GO" id="GO:0045893">
    <property type="term" value="P:positive regulation of DNA-templated transcription"/>
    <property type="evidence" value="ECO:0007669"/>
    <property type="project" value="InterPro"/>
</dbReference>
<dbReference type="GO" id="GO:0010181">
    <property type="term" value="F:FMN binding"/>
    <property type="evidence" value="ECO:0007669"/>
    <property type="project" value="InterPro"/>
</dbReference>
<sequence length="728" mass="80820">MPLVRFAIKLFSRLPGLAGYLGVASLLLLVASSAHAVTLDREKLAAYFPEPLIVGEKDPELPVWPLFRQMRSDKGWGDPVAVGFAFESLDFAPVPGFSGTPINLLIALDNMGKFLDVKVLSQHEPVFVEGLGPAPLDKFVKQYKGLGITQSIKIGSGLNKAGQAESANVFIDGVAKATASTRIVNQSLLSAALKVARARLGFALGTDPDLVGRIKTHLYQPMDFPALERAGLVTRKTLLNKDVEAAFKGTVGERQDKIARRDPDAVFTQLMVLYLNVPSVGRNVLSDKAWKYLMGWIEPGDHAFLVATRGRYSFVSDNYIAGAVPDRLTLTQSGLPIELRDLNIEGTPKLPADWSGPDVQWRVFKVISQASLDPSQPLDFALSVTREKGQMFPEKARKDFVLKLRLPSDYFDVSASDNKTWHALWTDRVWEIGVLCAALALLTVLLARPKWVTASPRRMAQVRTAYLLFTLGFIGWYAQGQLSIVNFTAAIQALRAGRSLDFFLYDPMTVLLWAYVVISLLLWGRGTFCGWLCPFGALQEFIAKIARALRLPQRRLHTRTDKRLKYLKYGVLAVVIAMPFISAPWTDKAVEVEPFKTAITLGFHRSWPFVLWAVALLAFSAFVYRGFCRYLCPLGAGLAVLGRVRLLNWLPRRAECGQPCQTCRHRCEYQAIEPQGKIDYDECFQCLDCVVIYESDKLCTPLIIQKRNSRVVPVQPVPVPTAASGTDA</sequence>
<evidence type="ECO:0000259" key="5">
    <source>
        <dbReference type="SMART" id="SM00900"/>
    </source>
</evidence>
<feature type="transmembrane region" description="Helical" evidence="4">
    <location>
        <begin position="429"/>
        <end position="448"/>
    </location>
</feature>